<evidence type="ECO:0000313" key="2">
    <source>
        <dbReference type="EMBL" id="ALX48876.1"/>
    </source>
</evidence>
<dbReference type="OrthoDB" id="2451415at2"/>
<dbReference type="KEGG" id="lao:AOX59_09775"/>
<evidence type="ECO:0000313" key="3">
    <source>
        <dbReference type="Proteomes" id="UP000050331"/>
    </source>
</evidence>
<keyword evidence="1" id="KW-0812">Transmembrane</keyword>
<proteinExistence type="predicted"/>
<gene>
    <name evidence="2" type="ORF">AOX59_09775</name>
</gene>
<evidence type="ECO:0000256" key="1">
    <source>
        <dbReference type="SAM" id="Phobius"/>
    </source>
</evidence>
<dbReference type="STRING" id="1472767.AOX59_09775"/>
<keyword evidence="1" id="KW-1133">Transmembrane helix</keyword>
<dbReference type="RefSeq" id="WP_068445122.1">
    <property type="nucleotide sequence ID" value="NZ_CP013862.1"/>
</dbReference>
<dbReference type="EMBL" id="CP013862">
    <property type="protein sequence ID" value="ALX48876.1"/>
    <property type="molecule type" value="Genomic_DNA"/>
</dbReference>
<feature type="transmembrane region" description="Helical" evidence="1">
    <location>
        <begin position="33"/>
        <end position="56"/>
    </location>
</feature>
<keyword evidence="3" id="KW-1185">Reference proteome</keyword>
<feature type="transmembrane region" description="Helical" evidence="1">
    <location>
        <begin position="62"/>
        <end position="80"/>
    </location>
</feature>
<accession>A0A0U4E6I3</accession>
<dbReference type="AlphaFoldDB" id="A0A0U4E6I3"/>
<dbReference type="Pfam" id="PF17370">
    <property type="entry name" value="DUF5392"/>
    <property type="match status" value="1"/>
</dbReference>
<protein>
    <submittedName>
        <fullName evidence="2">Uncharacterized protein</fullName>
    </submittedName>
</protein>
<sequence>MSQYSPKGMPSFIEKELEIIDDMVKPKLKKSSLYMFISIPLLSVSIINLFFMLVITGYSRDMLIALGIYALLGAVGAAIFKESKHVNKEIRDIGMDHIIKRIKDSEHVNDYMKDKYINNVKAKPKFSMQTFFNFLTEEHQRKKMMEN</sequence>
<name>A0A0U4E6I3_9BACI</name>
<dbReference type="InterPro" id="IPR020205">
    <property type="entry name" value="Uncharacterised_YwnF_TM"/>
</dbReference>
<reference evidence="2 3" key="1">
    <citation type="submission" date="2016-01" db="EMBL/GenBank/DDBJ databases">
        <title>Complete genome sequence of strain Lentibacillus amyloliquefaciens LAM0015T isolated from saline sediment.</title>
        <authorList>
            <person name="Wang J.-L."/>
            <person name="He M.-X."/>
        </authorList>
    </citation>
    <scope>NUCLEOTIDE SEQUENCE [LARGE SCALE GENOMIC DNA]</scope>
    <source>
        <strain evidence="2 3">LAM0015</strain>
    </source>
</reference>
<dbReference type="Proteomes" id="UP000050331">
    <property type="component" value="Chromosome"/>
</dbReference>
<organism evidence="2 3">
    <name type="scientific">Lentibacillus amyloliquefaciens</name>
    <dbReference type="NCBI Taxonomy" id="1472767"/>
    <lineage>
        <taxon>Bacteria</taxon>
        <taxon>Bacillati</taxon>
        <taxon>Bacillota</taxon>
        <taxon>Bacilli</taxon>
        <taxon>Bacillales</taxon>
        <taxon>Bacillaceae</taxon>
        <taxon>Lentibacillus</taxon>
    </lineage>
</organism>
<keyword evidence="1" id="KW-0472">Membrane</keyword>